<accession>A0ABV4U6F8</accession>
<reference evidence="1 2" key="1">
    <citation type="submission" date="2024-08" db="EMBL/GenBank/DDBJ databases">
        <title>Whole-genome sequencing of halo(alkali)philic microorganisms from hypersaline lakes.</title>
        <authorList>
            <person name="Sorokin D.Y."/>
            <person name="Merkel A.Y."/>
            <person name="Messina E."/>
            <person name="Yakimov M."/>
        </authorList>
    </citation>
    <scope>NUCLEOTIDE SEQUENCE [LARGE SCALE GENOMIC DNA]</scope>
    <source>
        <strain evidence="1 2">AB-hyl4</strain>
    </source>
</reference>
<organism evidence="1 2">
    <name type="scientific">Natronomicrosphaera hydrolytica</name>
    <dbReference type="NCBI Taxonomy" id="3242702"/>
    <lineage>
        <taxon>Bacteria</taxon>
        <taxon>Pseudomonadati</taxon>
        <taxon>Planctomycetota</taxon>
        <taxon>Phycisphaerae</taxon>
        <taxon>Phycisphaerales</taxon>
        <taxon>Phycisphaeraceae</taxon>
        <taxon>Natronomicrosphaera</taxon>
    </lineage>
</organism>
<keyword evidence="2" id="KW-1185">Reference proteome</keyword>
<dbReference type="EMBL" id="JBGUBD010000007">
    <property type="protein sequence ID" value="MFA9479121.1"/>
    <property type="molecule type" value="Genomic_DNA"/>
</dbReference>
<evidence type="ECO:0000313" key="2">
    <source>
        <dbReference type="Proteomes" id="UP001575105"/>
    </source>
</evidence>
<sequence>MATLNIDAVHTVRLNEFIVLHGRPLKRDKIKKFDFRAKLDSNGSKGLIDTNRSKGRDQQSAIRNQKWITRLTPAYG</sequence>
<dbReference type="Proteomes" id="UP001575105">
    <property type="component" value="Unassembled WGS sequence"/>
</dbReference>
<gene>
    <name evidence="1" type="ORF">ACERK3_12585</name>
</gene>
<protein>
    <submittedName>
        <fullName evidence="1">Uncharacterized protein</fullName>
    </submittedName>
</protein>
<evidence type="ECO:0000313" key="1">
    <source>
        <dbReference type="EMBL" id="MFA9479121.1"/>
    </source>
</evidence>
<dbReference type="RefSeq" id="WP_425346048.1">
    <property type="nucleotide sequence ID" value="NZ_JBGUBD010000007.1"/>
</dbReference>
<name>A0ABV4U6F8_9BACT</name>
<comment type="caution">
    <text evidence="1">The sequence shown here is derived from an EMBL/GenBank/DDBJ whole genome shotgun (WGS) entry which is preliminary data.</text>
</comment>
<proteinExistence type="predicted"/>